<dbReference type="AlphaFoldDB" id="A0A508ZVC5"/>
<protein>
    <submittedName>
        <fullName evidence="1">Uncharacterized protein</fullName>
    </submittedName>
</protein>
<name>A0A508ZVC5_KLEPN</name>
<dbReference type="EMBL" id="CABFNL010000003">
    <property type="protein sequence ID" value="VUA80475.1"/>
    <property type="molecule type" value="Genomic_DNA"/>
</dbReference>
<gene>
    <name evidence="1" type="ORF">NCTC11678_05223</name>
</gene>
<proteinExistence type="predicted"/>
<organism evidence="1">
    <name type="scientific">Klebsiella pneumoniae</name>
    <dbReference type="NCBI Taxonomy" id="573"/>
    <lineage>
        <taxon>Bacteria</taxon>
        <taxon>Pseudomonadati</taxon>
        <taxon>Pseudomonadota</taxon>
        <taxon>Gammaproteobacteria</taxon>
        <taxon>Enterobacterales</taxon>
        <taxon>Enterobacteriaceae</taxon>
        <taxon>Klebsiella/Raoultella group</taxon>
        <taxon>Klebsiella</taxon>
        <taxon>Klebsiella pneumoniae complex</taxon>
    </lineage>
</organism>
<accession>A0A508ZVC5</accession>
<evidence type="ECO:0000313" key="1">
    <source>
        <dbReference type="EMBL" id="VUA80475.1"/>
    </source>
</evidence>
<sequence length="80" mass="9615">MSLKGHVFNKDVLIVSISMFFFILCCKNFLLKDSFRWKQCVGCFYCVIFCDRFFCLCQENNKFYFFNIVVGIISHKNLLW</sequence>
<reference evidence="1" key="1">
    <citation type="submission" date="2018-06" db="EMBL/GenBank/DDBJ databases">
        <authorList>
            <consortium name="Pathogen Informatics"/>
        </authorList>
    </citation>
    <scope>NUCLEOTIDE SEQUENCE</scope>
    <source>
        <strain evidence="1">NCTC11678</strain>
    </source>
</reference>